<sequence>MRPSPAASYLDAVRPSRAKEERPVSEVPSPHRPSPAPQVYVLRLWKEGERPEVWRASLHDSARNTRYQFATFDALIEHLFTEMAHP</sequence>
<protein>
    <submittedName>
        <fullName evidence="2">Uncharacterized protein</fullName>
    </submittedName>
</protein>
<evidence type="ECO:0000256" key="1">
    <source>
        <dbReference type="SAM" id="MobiDB-lite"/>
    </source>
</evidence>
<reference evidence="3" key="1">
    <citation type="journal article" date="2019" name="Int. J. Syst. Evol. Microbiol.">
        <title>The Global Catalogue of Microorganisms (GCM) 10K type strain sequencing project: providing services to taxonomists for standard genome sequencing and annotation.</title>
        <authorList>
            <consortium name="The Broad Institute Genomics Platform"/>
            <consortium name="The Broad Institute Genome Sequencing Center for Infectious Disease"/>
            <person name="Wu L."/>
            <person name="Ma J."/>
        </authorList>
    </citation>
    <scope>NUCLEOTIDE SEQUENCE [LARGE SCALE GENOMIC DNA]</scope>
    <source>
        <strain evidence="3">CCUG 56029</strain>
    </source>
</reference>
<proteinExistence type="predicted"/>
<gene>
    <name evidence="2" type="ORF">ACFOZ9_01735</name>
</gene>
<accession>A0ABV8XH48</accession>
<dbReference type="Proteomes" id="UP001595998">
    <property type="component" value="Unassembled WGS sequence"/>
</dbReference>
<comment type="caution">
    <text evidence="2">The sequence shown here is derived from an EMBL/GenBank/DDBJ whole genome shotgun (WGS) entry which is preliminary data.</text>
</comment>
<dbReference type="EMBL" id="JBHSEH010000004">
    <property type="protein sequence ID" value="MFC4424914.1"/>
    <property type="molecule type" value="Genomic_DNA"/>
</dbReference>
<organism evidence="2 3">
    <name type="scientific">Deinococcus navajonensis</name>
    <dbReference type="NCBI Taxonomy" id="309884"/>
    <lineage>
        <taxon>Bacteria</taxon>
        <taxon>Thermotogati</taxon>
        <taxon>Deinococcota</taxon>
        <taxon>Deinococci</taxon>
        <taxon>Deinococcales</taxon>
        <taxon>Deinococcaceae</taxon>
        <taxon>Deinococcus</taxon>
    </lineage>
</organism>
<name>A0ABV8XH48_9DEIO</name>
<feature type="region of interest" description="Disordered" evidence="1">
    <location>
        <begin position="1"/>
        <end position="36"/>
    </location>
</feature>
<keyword evidence="3" id="KW-1185">Reference proteome</keyword>
<evidence type="ECO:0000313" key="2">
    <source>
        <dbReference type="EMBL" id="MFC4424914.1"/>
    </source>
</evidence>
<evidence type="ECO:0000313" key="3">
    <source>
        <dbReference type="Proteomes" id="UP001595998"/>
    </source>
</evidence>